<dbReference type="PANTHER" id="PTHR35567:SF1">
    <property type="entry name" value="CONSERVED FUNGAL PROTEIN (AFU_ORTHOLOGUE AFUA_1G14230)"/>
    <property type="match status" value="1"/>
</dbReference>
<proteinExistence type="predicted"/>
<feature type="chain" id="PRO_5040489322" description="Malate dehydrogenase" evidence="1">
    <location>
        <begin position="18"/>
        <end position="254"/>
    </location>
</feature>
<dbReference type="Proteomes" id="UP000799439">
    <property type="component" value="Unassembled WGS sequence"/>
</dbReference>
<evidence type="ECO:0008006" key="4">
    <source>
        <dbReference type="Google" id="ProtNLM"/>
    </source>
</evidence>
<evidence type="ECO:0000256" key="1">
    <source>
        <dbReference type="SAM" id="SignalP"/>
    </source>
</evidence>
<keyword evidence="3" id="KW-1185">Reference proteome</keyword>
<keyword evidence="1" id="KW-0732">Signal</keyword>
<feature type="signal peptide" evidence="1">
    <location>
        <begin position="1"/>
        <end position="17"/>
    </location>
</feature>
<name>A0A9P4MLS6_9PEZI</name>
<reference evidence="2" key="1">
    <citation type="journal article" date="2020" name="Stud. Mycol.">
        <title>101 Dothideomycetes genomes: a test case for predicting lifestyles and emergence of pathogens.</title>
        <authorList>
            <person name="Haridas S."/>
            <person name="Albert R."/>
            <person name="Binder M."/>
            <person name="Bloem J."/>
            <person name="Labutti K."/>
            <person name="Salamov A."/>
            <person name="Andreopoulos B."/>
            <person name="Baker S."/>
            <person name="Barry K."/>
            <person name="Bills G."/>
            <person name="Bluhm B."/>
            <person name="Cannon C."/>
            <person name="Castanera R."/>
            <person name="Culley D."/>
            <person name="Daum C."/>
            <person name="Ezra D."/>
            <person name="Gonzalez J."/>
            <person name="Henrissat B."/>
            <person name="Kuo A."/>
            <person name="Liang C."/>
            <person name="Lipzen A."/>
            <person name="Lutzoni F."/>
            <person name="Magnuson J."/>
            <person name="Mondo S."/>
            <person name="Nolan M."/>
            <person name="Ohm R."/>
            <person name="Pangilinan J."/>
            <person name="Park H.-J."/>
            <person name="Ramirez L."/>
            <person name="Alfaro M."/>
            <person name="Sun H."/>
            <person name="Tritt A."/>
            <person name="Yoshinaga Y."/>
            <person name="Zwiers L.-H."/>
            <person name="Turgeon B."/>
            <person name="Goodwin S."/>
            <person name="Spatafora J."/>
            <person name="Crous P."/>
            <person name="Grigoriev I."/>
        </authorList>
    </citation>
    <scope>NUCLEOTIDE SEQUENCE</scope>
    <source>
        <strain evidence="2">CBS 260.36</strain>
    </source>
</reference>
<dbReference type="AlphaFoldDB" id="A0A9P4MLS6"/>
<dbReference type="Pfam" id="PF11937">
    <property type="entry name" value="DUF3455"/>
    <property type="match status" value="1"/>
</dbReference>
<dbReference type="OrthoDB" id="1859733at2759"/>
<organism evidence="2 3">
    <name type="scientific">Myriangium duriaei CBS 260.36</name>
    <dbReference type="NCBI Taxonomy" id="1168546"/>
    <lineage>
        <taxon>Eukaryota</taxon>
        <taxon>Fungi</taxon>
        <taxon>Dikarya</taxon>
        <taxon>Ascomycota</taxon>
        <taxon>Pezizomycotina</taxon>
        <taxon>Dothideomycetes</taxon>
        <taxon>Dothideomycetidae</taxon>
        <taxon>Myriangiales</taxon>
        <taxon>Myriangiaceae</taxon>
        <taxon>Myriangium</taxon>
    </lineage>
</organism>
<gene>
    <name evidence="2" type="ORF">K461DRAFT_289905</name>
</gene>
<dbReference type="InterPro" id="IPR021851">
    <property type="entry name" value="DUF3455"/>
</dbReference>
<dbReference type="PANTHER" id="PTHR35567">
    <property type="entry name" value="MALATE DEHYDROGENASE (AFU_ORTHOLOGUE AFUA_2G13800)"/>
    <property type="match status" value="1"/>
</dbReference>
<protein>
    <recommendedName>
        <fullName evidence="4">Malate dehydrogenase</fullName>
    </recommendedName>
</protein>
<accession>A0A9P4MLS6</accession>
<evidence type="ECO:0000313" key="2">
    <source>
        <dbReference type="EMBL" id="KAF2157603.1"/>
    </source>
</evidence>
<sequence length="254" mass="26720">MRSLLLLAFCFTLLVAAGPISYGTQTGTKTLQSELKEVIEYAVEVSDSKYAKCNPSNAELPQAPTPLPSPSSGLRLAHIAIGRGTQNYTCNTGNSTAAPVAGGALASLFNVTCLVIDSPALISNLTQIALDLPIPFTPEVDDAAEGFYGYSGEHFFLDTTTPFFNLDTATHQYGTGAFKKAAASNPPTGSTVGPNGQGNGAVPWLKLTAAPGYGVQKLMEVYRVQTAGGSAPKTCAGQDKNIYVPYSAEYWFYA</sequence>
<comment type="caution">
    <text evidence="2">The sequence shown here is derived from an EMBL/GenBank/DDBJ whole genome shotgun (WGS) entry which is preliminary data.</text>
</comment>
<evidence type="ECO:0000313" key="3">
    <source>
        <dbReference type="Proteomes" id="UP000799439"/>
    </source>
</evidence>
<dbReference type="EMBL" id="ML996081">
    <property type="protein sequence ID" value="KAF2157603.1"/>
    <property type="molecule type" value="Genomic_DNA"/>
</dbReference>